<dbReference type="GO" id="GO:0003700">
    <property type="term" value="F:DNA-binding transcription factor activity"/>
    <property type="evidence" value="ECO:0007669"/>
    <property type="project" value="InterPro"/>
</dbReference>
<dbReference type="EMBL" id="SMBZ01000031">
    <property type="protein sequence ID" value="TCV10840.1"/>
    <property type="molecule type" value="Genomic_DNA"/>
</dbReference>
<proteinExistence type="predicted"/>
<dbReference type="PANTHER" id="PTHR43547:SF2">
    <property type="entry name" value="HYBRID SIGNAL TRANSDUCTION HISTIDINE KINASE C"/>
    <property type="match status" value="1"/>
</dbReference>
<dbReference type="InterPro" id="IPR009057">
    <property type="entry name" value="Homeodomain-like_sf"/>
</dbReference>
<dbReference type="AlphaFoldDB" id="A0A4R3VY76"/>
<dbReference type="Proteomes" id="UP000295197">
    <property type="component" value="Unassembled WGS sequence"/>
</dbReference>
<evidence type="ECO:0000256" key="4">
    <source>
        <dbReference type="ARBA" id="ARBA00023163"/>
    </source>
</evidence>
<evidence type="ECO:0000256" key="2">
    <source>
        <dbReference type="ARBA" id="ARBA00023015"/>
    </source>
</evidence>
<dbReference type="Pfam" id="PF12833">
    <property type="entry name" value="HTH_18"/>
    <property type="match status" value="1"/>
</dbReference>
<dbReference type="InterPro" id="IPR018062">
    <property type="entry name" value="HTH_AraC-typ_CS"/>
</dbReference>
<reference evidence="8 9" key="1">
    <citation type="submission" date="2019-03" db="EMBL/GenBank/DDBJ databases">
        <title>Genomic Encyclopedia of Type Strains, Phase IV (KMG-IV): sequencing the most valuable type-strain genomes for metagenomic binning, comparative biology and taxonomic classification.</title>
        <authorList>
            <person name="Goeker M."/>
        </authorList>
    </citation>
    <scope>NUCLEOTIDE SEQUENCE [LARGE SCALE GENOMIC DNA]</scope>
    <source>
        <strain evidence="8 9">DSM 22362</strain>
    </source>
</reference>
<dbReference type="InterPro" id="IPR001789">
    <property type="entry name" value="Sig_transdc_resp-reg_receiver"/>
</dbReference>
<dbReference type="SUPFAM" id="SSF52172">
    <property type="entry name" value="CheY-like"/>
    <property type="match status" value="1"/>
</dbReference>
<evidence type="ECO:0000256" key="1">
    <source>
        <dbReference type="ARBA" id="ARBA00022553"/>
    </source>
</evidence>
<dbReference type="SMART" id="SM00448">
    <property type="entry name" value="REC"/>
    <property type="match status" value="1"/>
</dbReference>
<feature type="domain" description="HTH araC/xylS-type" evidence="6">
    <location>
        <begin position="153"/>
        <end position="252"/>
    </location>
</feature>
<dbReference type="SMART" id="SM00342">
    <property type="entry name" value="HTH_ARAC"/>
    <property type="match status" value="1"/>
</dbReference>
<dbReference type="PANTHER" id="PTHR43547">
    <property type="entry name" value="TWO-COMPONENT HISTIDINE KINASE"/>
    <property type="match status" value="1"/>
</dbReference>
<evidence type="ECO:0000313" key="9">
    <source>
        <dbReference type="Proteomes" id="UP000295197"/>
    </source>
</evidence>
<sequence>MNTKANVLLIDDHAELLEFIADDLMEDYHITKCASALDAYSLFEHENFDLIVSDVMMPDMDGFEFCEKVKSDMNLAHIPVILLTAKNTIESKIKGLEYGADAYIEKPFSLAFLRAQIASLLKNRTRVKEFFFKNPASQIQQIGQNQSDKEFLMKIEDIILQNLENPQFNVDKMADFLCMSRPTLYRKINVVSSLSPNELINLTRLRKAAELLAQGKLKIYEISNLLGYSSAQHFSRNFQKQFAVSPSEYQHQNSSKDRPMH</sequence>
<dbReference type="PROSITE" id="PS50110">
    <property type="entry name" value="RESPONSE_REGULATORY"/>
    <property type="match status" value="1"/>
</dbReference>
<evidence type="ECO:0000313" key="8">
    <source>
        <dbReference type="EMBL" id="TCV10840.1"/>
    </source>
</evidence>
<dbReference type="CDD" id="cd17574">
    <property type="entry name" value="REC_OmpR"/>
    <property type="match status" value="1"/>
</dbReference>
<keyword evidence="4" id="KW-0804">Transcription</keyword>
<dbReference type="GO" id="GO:0043565">
    <property type="term" value="F:sequence-specific DNA binding"/>
    <property type="evidence" value="ECO:0007669"/>
    <property type="project" value="InterPro"/>
</dbReference>
<dbReference type="PROSITE" id="PS00041">
    <property type="entry name" value="HTH_ARAC_FAMILY_1"/>
    <property type="match status" value="1"/>
</dbReference>
<dbReference type="PROSITE" id="PS01124">
    <property type="entry name" value="HTH_ARAC_FAMILY_2"/>
    <property type="match status" value="1"/>
</dbReference>
<dbReference type="InterPro" id="IPR011006">
    <property type="entry name" value="CheY-like_superfamily"/>
</dbReference>
<dbReference type="OrthoDB" id="9809670at2"/>
<dbReference type="Pfam" id="PF00072">
    <property type="entry name" value="Response_reg"/>
    <property type="match status" value="1"/>
</dbReference>
<keyword evidence="3" id="KW-0238">DNA-binding</keyword>
<feature type="domain" description="Response regulatory" evidence="7">
    <location>
        <begin position="6"/>
        <end position="121"/>
    </location>
</feature>
<evidence type="ECO:0000256" key="5">
    <source>
        <dbReference type="PROSITE-ProRule" id="PRU00169"/>
    </source>
</evidence>
<feature type="modified residue" description="4-aspartylphosphate" evidence="5">
    <location>
        <position position="54"/>
    </location>
</feature>
<comment type="caution">
    <text evidence="8">The sequence shown here is derived from an EMBL/GenBank/DDBJ whole genome shotgun (WGS) entry which is preliminary data.</text>
</comment>
<dbReference type="InterPro" id="IPR020449">
    <property type="entry name" value="Tscrpt_reg_AraC-type_HTH"/>
</dbReference>
<keyword evidence="9" id="KW-1185">Reference proteome</keyword>
<dbReference type="PRINTS" id="PR00032">
    <property type="entry name" value="HTHARAC"/>
</dbReference>
<dbReference type="GO" id="GO:0000155">
    <property type="term" value="F:phosphorelay sensor kinase activity"/>
    <property type="evidence" value="ECO:0007669"/>
    <property type="project" value="TreeGrafter"/>
</dbReference>
<dbReference type="Gene3D" id="1.10.10.60">
    <property type="entry name" value="Homeodomain-like"/>
    <property type="match status" value="1"/>
</dbReference>
<keyword evidence="1 5" id="KW-0597">Phosphoprotein</keyword>
<evidence type="ECO:0000256" key="3">
    <source>
        <dbReference type="ARBA" id="ARBA00023125"/>
    </source>
</evidence>
<evidence type="ECO:0000259" key="6">
    <source>
        <dbReference type="PROSITE" id="PS01124"/>
    </source>
</evidence>
<keyword evidence="2" id="KW-0805">Transcription regulation</keyword>
<dbReference type="Gene3D" id="3.40.50.2300">
    <property type="match status" value="1"/>
</dbReference>
<accession>A0A4R3VY76</accession>
<dbReference type="InterPro" id="IPR018060">
    <property type="entry name" value="HTH_AraC"/>
</dbReference>
<evidence type="ECO:0000259" key="7">
    <source>
        <dbReference type="PROSITE" id="PS50110"/>
    </source>
</evidence>
<name>A0A4R3VY76_9SPHI</name>
<protein>
    <submittedName>
        <fullName evidence="8">Helix-turn-helix protein</fullName>
    </submittedName>
</protein>
<gene>
    <name evidence="8" type="ORF">EDC17_10312</name>
</gene>
<dbReference type="SUPFAM" id="SSF46689">
    <property type="entry name" value="Homeodomain-like"/>
    <property type="match status" value="1"/>
</dbReference>
<dbReference type="RefSeq" id="WP_132778173.1">
    <property type="nucleotide sequence ID" value="NZ_SMBZ01000031.1"/>
</dbReference>
<organism evidence="8 9">
    <name type="scientific">Sphingobacterium alimentarium</name>
    <dbReference type="NCBI Taxonomy" id="797292"/>
    <lineage>
        <taxon>Bacteria</taxon>
        <taxon>Pseudomonadati</taxon>
        <taxon>Bacteroidota</taxon>
        <taxon>Sphingobacteriia</taxon>
        <taxon>Sphingobacteriales</taxon>
        <taxon>Sphingobacteriaceae</taxon>
        <taxon>Sphingobacterium</taxon>
    </lineage>
</organism>